<dbReference type="Pfam" id="PF18962">
    <property type="entry name" value="Por_Secre_tail"/>
    <property type="match status" value="1"/>
</dbReference>
<reference evidence="4" key="1">
    <citation type="submission" date="2015-01" db="EMBL/GenBank/DDBJ databases">
        <title>Flavisolibacter sp./LCS9/ whole genome sequencing.</title>
        <authorList>
            <person name="Kim M.K."/>
            <person name="Srinivasan S."/>
            <person name="Lee J.-J."/>
        </authorList>
    </citation>
    <scope>NUCLEOTIDE SEQUENCE [LARGE SCALE GENOMIC DNA]</scope>
    <source>
        <strain evidence="4">LCS9</strain>
    </source>
</reference>
<dbReference type="STRING" id="1492898.SY85_22615"/>
<accession>A0A172U157</accession>
<reference evidence="3 4" key="2">
    <citation type="journal article" date="2016" name="Int. J. Syst. Evol. Microbiol.">
        <title>Flavisolibacter tropicus sp. nov., isolated from tropical soil.</title>
        <authorList>
            <person name="Lee J.J."/>
            <person name="Kang M.S."/>
            <person name="Kim G.S."/>
            <person name="Lee C.S."/>
            <person name="Lim S."/>
            <person name="Lee J."/>
            <person name="Roh S.H."/>
            <person name="Kang H."/>
            <person name="Ha J.M."/>
            <person name="Bae S."/>
            <person name="Jung H.Y."/>
            <person name="Kim M.K."/>
        </authorList>
    </citation>
    <scope>NUCLEOTIDE SEQUENCE [LARGE SCALE GENOMIC DNA]</scope>
    <source>
        <strain evidence="3 4">LCS9</strain>
    </source>
</reference>
<dbReference type="NCBIfam" id="TIGR04183">
    <property type="entry name" value="Por_Secre_tail"/>
    <property type="match status" value="1"/>
</dbReference>
<dbReference type="OrthoDB" id="628160at2"/>
<organism evidence="3 4">
    <name type="scientific">Flavisolibacter tropicus</name>
    <dbReference type="NCBI Taxonomy" id="1492898"/>
    <lineage>
        <taxon>Bacteria</taxon>
        <taxon>Pseudomonadati</taxon>
        <taxon>Bacteroidota</taxon>
        <taxon>Chitinophagia</taxon>
        <taxon>Chitinophagales</taxon>
        <taxon>Chitinophagaceae</taxon>
        <taxon>Flavisolibacter</taxon>
    </lineage>
</organism>
<feature type="domain" description="Secretion system C-terminal sorting" evidence="2">
    <location>
        <begin position="425"/>
        <end position="498"/>
    </location>
</feature>
<dbReference type="RefSeq" id="WP_066408059.1">
    <property type="nucleotide sequence ID" value="NZ_CP011390.1"/>
</dbReference>
<dbReference type="Proteomes" id="UP000077177">
    <property type="component" value="Chromosome"/>
</dbReference>
<evidence type="ECO:0000259" key="2">
    <source>
        <dbReference type="Pfam" id="PF18962"/>
    </source>
</evidence>
<evidence type="ECO:0000313" key="4">
    <source>
        <dbReference type="Proteomes" id="UP000077177"/>
    </source>
</evidence>
<dbReference type="KEGG" id="fla:SY85_22615"/>
<dbReference type="AlphaFoldDB" id="A0A172U157"/>
<sequence>MKRFLHSLIAILTLLCLSKNSSAQSCLISDAVFQNVRINEGGIADRKCTATFDASFTIANNPNNKYIFIQTYIESATQDGHNVPGPNPSPYPNTFQCKDGVAGKKVPPRGNKEVGTPLLNIAIDNSGAAPSFTNYVLDPSMATKGNVAASTIQKTVLSNGNVRYELTGIQMELPYDCMTLTEYVFISNFFTTASADATTVNCVNCGLQTPLPNITITGITNCDLVTANITNLSDKTQQLDYALYVDADANGELLPTTLGGADILVTSGKVTVPRGQTRTATATLTNSLAGQDVFVAINFDGMIVSQLLPTIACALPGPLPVSLKSFNAKRVNNNATLSWETASENNNKGFSVQRNSGNGWVDVSFVESKATGGNSSSLLTYEYSEANNQKGVTQYRLKQVDIDGKFKLSEIRSINGVNHAGKVMVYPNPSSDGSVNIIFDSERGNRDVLISDMGGRIIKQYRNVSASNLRVDQLSPGMYSLRITNQENGAQQIEKLVVNK</sequence>
<keyword evidence="4" id="KW-1185">Reference proteome</keyword>
<feature type="chain" id="PRO_5008001540" description="Secretion system C-terminal sorting domain-containing protein" evidence="1">
    <location>
        <begin position="24"/>
        <end position="500"/>
    </location>
</feature>
<evidence type="ECO:0000313" key="3">
    <source>
        <dbReference type="EMBL" id="ANE52854.1"/>
    </source>
</evidence>
<proteinExistence type="predicted"/>
<dbReference type="EMBL" id="CP011390">
    <property type="protein sequence ID" value="ANE52854.1"/>
    <property type="molecule type" value="Genomic_DNA"/>
</dbReference>
<protein>
    <recommendedName>
        <fullName evidence="2">Secretion system C-terminal sorting domain-containing protein</fullName>
    </recommendedName>
</protein>
<evidence type="ECO:0000256" key="1">
    <source>
        <dbReference type="SAM" id="SignalP"/>
    </source>
</evidence>
<name>A0A172U157_9BACT</name>
<keyword evidence="1" id="KW-0732">Signal</keyword>
<feature type="signal peptide" evidence="1">
    <location>
        <begin position="1"/>
        <end position="23"/>
    </location>
</feature>
<dbReference type="InterPro" id="IPR026444">
    <property type="entry name" value="Secre_tail"/>
</dbReference>
<gene>
    <name evidence="3" type="ORF">SY85_22615</name>
</gene>